<comment type="caution">
    <text evidence="1">The sequence shown here is derived from an EMBL/GenBank/DDBJ whole genome shotgun (WGS) entry which is preliminary data.</text>
</comment>
<sequence>FDIDHPPVEALVTTVSGLMFQLKAKELSDDPSFKAFYGWYEKWKRHHLVSMQTKTIPGTMIACG</sequence>
<organism evidence="1 2">
    <name type="scientific">Porites evermanni</name>
    <dbReference type="NCBI Taxonomy" id="104178"/>
    <lineage>
        <taxon>Eukaryota</taxon>
        <taxon>Metazoa</taxon>
        <taxon>Cnidaria</taxon>
        <taxon>Anthozoa</taxon>
        <taxon>Hexacorallia</taxon>
        <taxon>Scleractinia</taxon>
        <taxon>Fungiina</taxon>
        <taxon>Poritidae</taxon>
        <taxon>Porites</taxon>
    </lineage>
</organism>
<dbReference type="EMBL" id="CALNXI010001024">
    <property type="protein sequence ID" value="CAH3151947.1"/>
    <property type="molecule type" value="Genomic_DNA"/>
</dbReference>
<reference evidence="1 2" key="1">
    <citation type="submission" date="2022-05" db="EMBL/GenBank/DDBJ databases">
        <authorList>
            <consortium name="Genoscope - CEA"/>
            <person name="William W."/>
        </authorList>
    </citation>
    <scope>NUCLEOTIDE SEQUENCE [LARGE SCALE GENOMIC DNA]</scope>
</reference>
<evidence type="ECO:0000313" key="2">
    <source>
        <dbReference type="Proteomes" id="UP001159427"/>
    </source>
</evidence>
<accession>A0ABN8PYD4</accession>
<evidence type="ECO:0000313" key="1">
    <source>
        <dbReference type="EMBL" id="CAH3151947.1"/>
    </source>
</evidence>
<protein>
    <submittedName>
        <fullName evidence="1">Uncharacterized protein</fullName>
    </submittedName>
</protein>
<name>A0ABN8PYD4_9CNID</name>
<feature type="non-terminal residue" evidence="1">
    <location>
        <position position="1"/>
    </location>
</feature>
<dbReference type="Proteomes" id="UP001159427">
    <property type="component" value="Unassembled WGS sequence"/>
</dbReference>
<keyword evidence="2" id="KW-1185">Reference proteome</keyword>
<gene>
    <name evidence="1" type="ORF">PEVE_00000604</name>
</gene>
<proteinExistence type="predicted"/>